<protein>
    <submittedName>
        <fullName evidence="1">Uncharacterized protein</fullName>
    </submittedName>
</protein>
<keyword evidence="2" id="KW-1185">Reference proteome</keyword>
<accession>A0ACC2KWG9</accession>
<comment type="caution">
    <text evidence="1">The sequence shown here is derived from an EMBL/GenBank/DDBJ whole genome shotgun (WGS) entry which is preliminary data.</text>
</comment>
<organism evidence="1 2">
    <name type="scientific">Persea americana</name>
    <name type="common">Avocado</name>
    <dbReference type="NCBI Taxonomy" id="3435"/>
    <lineage>
        <taxon>Eukaryota</taxon>
        <taxon>Viridiplantae</taxon>
        <taxon>Streptophyta</taxon>
        <taxon>Embryophyta</taxon>
        <taxon>Tracheophyta</taxon>
        <taxon>Spermatophyta</taxon>
        <taxon>Magnoliopsida</taxon>
        <taxon>Magnoliidae</taxon>
        <taxon>Laurales</taxon>
        <taxon>Lauraceae</taxon>
        <taxon>Persea</taxon>
    </lineage>
</organism>
<gene>
    <name evidence="1" type="ORF">MRB53_034146</name>
</gene>
<proteinExistence type="predicted"/>
<name>A0ACC2KWG9_PERAE</name>
<evidence type="ECO:0000313" key="1">
    <source>
        <dbReference type="EMBL" id="KAJ8625616.1"/>
    </source>
</evidence>
<evidence type="ECO:0000313" key="2">
    <source>
        <dbReference type="Proteomes" id="UP001234297"/>
    </source>
</evidence>
<reference evidence="1 2" key="1">
    <citation type="journal article" date="2022" name="Hortic Res">
        <title>A haplotype resolved chromosomal level avocado genome allows analysis of novel avocado genes.</title>
        <authorList>
            <person name="Nath O."/>
            <person name="Fletcher S.J."/>
            <person name="Hayward A."/>
            <person name="Shaw L.M."/>
            <person name="Masouleh A.K."/>
            <person name="Furtado A."/>
            <person name="Henry R.J."/>
            <person name="Mitter N."/>
        </authorList>
    </citation>
    <scope>NUCLEOTIDE SEQUENCE [LARGE SCALE GENOMIC DNA]</scope>
    <source>
        <strain evidence="2">cv. Hass</strain>
    </source>
</reference>
<dbReference type="EMBL" id="CM056819">
    <property type="protein sequence ID" value="KAJ8625616.1"/>
    <property type="molecule type" value="Genomic_DNA"/>
</dbReference>
<sequence>MDVELTPKTAQKYYGSDGGSYYIWSSSDVPILSEAKVGAGKLVLAPRGLALPHYADAAKIGYVEQGQGMVGLVFQEGPKEKVVRLNQGDAVALNFGEVSWWYNDGDSEFVVVFLGESAKAYSPGQFTYRFLSGTNNILKGFSMEFLTRAWNLEKAQVTELLTSQTGQVIVKVKEGIHIPDPCESDHAKGIVFNFNAAPFDVDVKHGGRAMSLTSMNMPLLGEIGLSAKLVKLDANAMFSPGYSTDSSAQVIYIVRGSGRVEIVGVDGSRALEAKVTAGSLFVVPRFFVVAQIADGEGMEWFSVITNPQPSFSHLGGKTSVLNALSPQLLEAAFNVTPDLVKLFKVKGSKDVIFFPTPN</sequence>
<dbReference type="Proteomes" id="UP001234297">
    <property type="component" value="Chromosome 11"/>
</dbReference>